<keyword evidence="5" id="KW-1003">Cell membrane</keyword>
<dbReference type="GO" id="GO:0003924">
    <property type="term" value="F:GTPase activity"/>
    <property type="evidence" value="ECO:0007669"/>
    <property type="project" value="UniProtKB-UniRule"/>
</dbReference>
<keyword evidence="7" id="KW-1005">Bacterial flagellum biogenesis</keyword>
<dbReference type="CDD" id="cd17873">
    <property type="entry name" value="FlhF"/>
    <property type="match status" value="1"/>
</dbReference>
<feature type="compositionally biased region" description="Basic and acidic residues" evidence="14">
    <location>
        <begin position="136"/>
        <end position="146"/>
    </location>
</feature>
<name>A0AAU9CB68_9GAMM</name>
<evidence type="ECO:0000313" key="17">
    <source>
        <dbReference type="EMBL" id="BCX89207.1"/>
    </source>
</evidence>
<reference evidence="18" key="1">
    <citation type="journal article" date="2024" name="Int. J. Syst. Evol. Microbiol.">
        <title>Methylomarinovum tepidoasis sp. nov., a moderately thermophilic methanotroph of the family Methylothermaceae isolated from a deep-sea hydrothermal field.</title>
        <authorList>
            <person name="Hirayama H."/>
            <person name="Takaki Y."/>
            <person name="Abe M."/>
            <person name="Miyazaki M."/>
            <person name="Uematsu K."/>
            <person name="Matsui Y."/>
            <person name="Takai K."/>
        </authorList>
    </citation>
    <scope>NUCLEOTIDE SEQUENCE [LARGE SCALE GENOMIC DNA]</scope>
    <source>
        <strain evidence="18">IN45</strain>
    </source>
</reference>
<dbReference type="InterPro" id="IPR000897">
    <property type="entry name" value="SRP54_GTPase_dom"/>
</dbReference>
<evidence type="ECO:0000256" key="5">
    <source>
        <dbReference type="ARBA" id="ARBA00022475"/>
    </source>
</evidence>
<dbReference type="InterPro" id="IPR003593">
    <property type="entry name" value="AAA+_ATPase"/>
</dbReference>
<proteinExistence type="inferred from homology"/>
<dbReference type="GO" id="GO:0005886">
    <property type="term" value="C:plasma membrane"/>
    <property type="evidence" value="ECO:0007669"/>
    <property type="project" value="UniProtKB-SubCell"/>
</dbReference>
<evidence type="ECO:0000256" key="10">
    <source>
        <dbReference type="ARBA" id="ARBA00023136"/>
    </source>
</evidence>
<keyword evidence="11" id="KW-1006">Bacterial flagellum protein export</keyword>
<protein>
    <recommendedName>
        <fullName evidence="3 13">Flagellar biosynthesis protein FlhF</fullName>
    </recommendedName>
</protein>
<evidence type="ECO:0000256" key="3">
    <source>
        <dbReference type="ARBA" id="ARBA00014919"/>
    </source>
</evidence>
<feature type="domain" description="AAA+ ATPase" evidence="15">
    <location>
        <begin position="235"/>
        <end position="415"/>
    </location>
</feature>
<dbReference type="RefSeq" id="WP_286291499.1">
    <property type="nucleotide sequence ID" value="NZ_AP024718.1"/>
</dbReference>
<dbReference type="GO" id="GO:0015031">
    <property type="term" value="P:protein transport"/>
    <property type="evidence" value="ECO:0007669"/>
    <property type="project" value="UniProtKB-KW"/>
</dbReference>
<dbReference type="InterPro" id="IPR027417">
    <property type="entry name" value="P-loop_NTPase"/>
</dbReference>
<keyword evidence="9" id="KW-0342">GTP-binding</keyword>
<evidence type="ECO:0000256" key="11">
    <source>
        <dbReference type="ARBA" id="ARBA00023225"/>
    </source>
</evidence>
<evidence type="ECO:0000256" key="2">
    <source>
        <dbReference type="ARBA" id="ARBA00008531"/>
    </source>
</evidence>
<dbReference type="PANTHER" id="PTHR43134:SF3">
    <property type="entry name" value="FLAGELLAR BIOSYNTHESIS PROTEIN FLHF"/>
    <property type="match status" value="1"/>
</dbReference>
<keyword evidence="10" id="KW-0472">Membrane</keyword>
<keyword evidence="4" id="KW-0813">Transport</keyword>
<dbReference type="KEGG" id="meiy:MIN45_P1577"/>
<evidence type="ECO:0000313" key="18">
    <source>
        <dbReference type="Proteomes" id="UP001321450"/>
    </source>
</evidence>
<evidence type="ECO:0000256" key="6">
    <source>
        <dbReference type="ARBA" id="ARBA00022741"/>
    </source>
</evidence>
<keyword evidence="17" id="KW-0282">Flagellum</keyword>
<feature type="domain" description="SRP54-type proteins GTP-binding" evidence="16">
    <location>
        <begin position="236"/>
        <end position="428"/>
    </location>
</feature>
<dbReference type="FunFam" id="3.40.50.300:FF:000695">
    <property type="entry name" value="Flagellar biosynthesis regulator FlhF"/>
    <property type="match status" value="1"/>
</dbReference>
<evidence type="ECO:0000256" key="9">
    <source>
        <dbReference type="ARBA" id="ARBA00023134"/>
    </source>
</evidence>
<sequence length="453" mass="49461">MKMKRFLAPDIRQALQQVKEELGPDAVILSNRKTDEGVEIVAARDFDLETVDSAPAAPQPQAESRPEPGPETVTPKPAFSAKGYSAVAKMSGGGAPASKPKARVRKPEFPRVQVGGARQARSLQEELRQRQGGARPTERPRSQEDALAVVRRELQQMRRLLDRHLSRDAWHESLREHPTRLDLLRILNESGFSRSLAMDLAQRGGGVAELEGALTLVRRLLAEQLPVVEDPLLDYGGIVALVGPTGVGKTTTIAKLAARFRLKHGPRQIALVTTDNYRIAAHEQLSTYARILGVPVRVAGNPDELQAIVRSFMDKKLVLVDTAGMSQRDLRLAEQFALLRDSQVAIETYLVLSAGSQLASLYEALEAFAEFQPKACILTKLDEAGVLGPVLSALIERGLPAAFITDGQQVPEDLHPARGDDLIARAFEGLTADDRAPTDVDFAFEDWIAHASV</sequence>
<organism evidence="17 18">
    <name type="scientific">Methylomarinovum tepidoasis</name>
    <dbReference type="NCBI Taxonomy" id="2840183"/>
    <lineage>
        <taxon>Bacteria</taxon>
        <taxon>Pseudomonadati</taxon>
        <taxon>Pseudomonadota</taxon>
        <taxon>Gammaproteobacteria</taxon>
        <taxon>Methylococcales</taxon>
        <taxon>Methylothermaceae</taxon>
        <taxon>Methylomarinovum</taxon>
    </lineage>
</organism>
<dbReference type="InterPro" id="IPR047040">
    <property type="entry name" value="FlhF__GTPase_dom"/>
</dbReference>
<dbReference type="SMART" id="SM00382">
    <property type="entry name" value="AAA"/>
    <property type="match status" value="1"/>
</dbReference>
<evidence type="ECO:0000256" key="7">
    <source>
        <dbReference type="ARBA" id="ARBA00022795"/>
    </source>
</evidence>
<gene>
    <name evidence="17" type="ORF">MIN45_P1577</name>
</gene>
<evidence type="ECO:0000256" key="12">
    <source>
        <dbReference type="ARBA" id="ARBA00025337"/>
    </source>
</evidence>
<dbReference type="GO" id="GO:0006614">
    <property type="term" value="P:SRP-dependent cotranslational protein targeting to membrane"/>
    <property type="evidence" value="ECO:0007669"/>
    <property type="project" value="UniProtKB-UniRule"/>
</dbReference>
<evidence type="ECO:0000256" key="14">
    <source>
        <dbReference type="SAM" id="MobiDB-lite"/>
    </source>
</evidence>
<keyword evidence="17" id="KW-0969">Cilium</keyword>
<evidence type="ECO:0000256" key="1">
    <source>
        <dbReference type="ARBA" id="ARBA00004413"/>
    </source>
</evidence>
<accession>A0AAU9CB68</accession>
<comment type="subcellular location">
    <subcellularLocation>
        <location evidence="1">Cell membrane</location>
        <topology evidence="1">Peripheral membrane protein</topology>
        <orientation evidence="1">Cytoplasmic side</orientation>
    </subcellularLocation>
</comment>
<dbReference type="GO" id="GO:0005525">
    <property type="term" value="F:GTP binding"/>
    <property type="evidence" value="ECO:0007669"/>
    <property type="project" value="UniProtKB-UniRule"/>
</dbReference>
<feature type="compositionally biased region" description="Low complexity" evidence="14">
    <location>
        <begin position="53"/>
        <end position="63"/>
    </location>
</feature>
<evidence type="ECO:0000256" key="4">
    <source>
        <dbReference type="ARBA" id="ARBA00022448"/>
    </source>
</evidence>
<dbReference type="NCBIfam" id="TIGR03499">
    <property type="entry name" value="FlhF"/>
    <property type="match status" value="1"/>
</dbReference>
<keyword evidence="17" id="KW-0966">Cell projection</keyword>
<dbReference type="Gene3D" id="3.40.50.300">
    <property type="entry name" value="P-loop containing nucleotide triphosphate hydrolases"/>
    <property type="match status" value="1"/>
</dbReference>
<evidence type="ECO:0000259" key="15">
    <source>
        <dbReference type="SMART" id="SM00382"/>
    </source>
</evidence>
<dbReference type="AlphaFoldDB" id="A0AAU9CB68"/>
<dbReference type="GO" id="GO:0044781">
    <property type="term" value="P:bacterial-type flagellum organization"/>
    <property type="evidence" value="ECO:0007669"/>
    <property type="project" value="UniProtKB-UniRule"/>
</dbReference>
<dbReference type="EMBL" id="AP024718">
    <property type="protein sequence ID" value="BCX89207.1"/>
    <property type="molecule type" value="Genomic_DNA"/>
</dbReference>
<dbReference type="Proteomes" id="UP001321450">
    <property type="component" value="Chromosome"/>
</dbReference>
<dbReference type="SMART" id="SM00962">
    <property type="entry name" value="SRP54"/>
    <property type="match status" value="1"/>
</dbReference>
<keyword evidence="8" id="KW-0653">Protein transport</keyword>
<comment type="function">
    <text evidence="12">Necessary for flagellar biosynthesis. May be involved in translocation of the flagellum.</text>
</comment>
<dbReference type="InterPro" id="IPR020006">
    <property type="entry name" value="FlhF"/>
</dbReference>
<dbReference type="Gene3D" id="1.20.120.1380">
    <property type="entry name" value="Flagellar FlhF biosynthesis protein, N domain"/>
    <property type="match status" value="1"/>
</dbReference>
<evidence type="ECO:0000256" key="8">
    <source>
        <dbReference type="ARBA" id="ARBA00022927"/>
    </source>
</evidence>
<evidence type="ECO:0000259" key="16">
    <source>
        <dbReference type="SMART" id="SM00962"/>
    </source>
</evidence>
<dbReference type="GO" id="GO:0005047">
    <property type="term" value="F:signal recognition particle binding"/>
    <property type="evidence" value="ECO:0007669"/>
    <property type="project" value="TreeGrafter"/>
</dbReference>
<feature type="region of interest" description="Disordered" evidence="14">
    <location>
        <begin position="44"/>
        <end position="146"/>
    </location>
</feature>
<evidence type="ECO:0000256" key="13">
    <source>
        <dbReference type="NCBIfam" id="TIGR03499"/>
    </source>
</evidence>
<comment type="similarity">
    <text evidence="2">Belongs to the GTP-binding SRP family.</text>
</comment>
<dbReference type="Pfam" id="PF00448">
    <property type="entry name" value="SRP54"/>
    <property type="match status" value="1"/>
</dbReference>
<dbReference type="SUPFAM" id="SSF52540">
    <property type="entry name" value="P-loop containing nucleoside triphosphate hydrolases"/>
    <property type="match status" value="1"/>
</dbReference>
<keyword evidence="18" id="KW-1185">Reference proteome</keyword>
<keyword evidence="6" id="KW-0547">Nucleotide-binding</keyword>
<dbReference type="PANTHER" id="PTHR43134">
    <property type="entry name" value="SIGNAL RECOGNITION PARTICLE RECEPTOR SUBUNIT ALPHA"/>
    <property type="match status" value="1"/>
</dbReference>